<organism evidence="9 10">
    <name type="scientific">Cyclotella cryptica</name>
    <dbReference type="NCBI Taxonomy" id="29204"/>
    <lineage>
        <taxon>Eukaryota</taxon>
        <taxon>Sar</taxon>
        <taxon>Stramenopiles</taxon>
        <taxon>Ochrophyta</taxon>
        <taxon>Bacillariophyta</taxon>
        <taxon>Coscinodiscophyceae</taxon>
        <taxon>Thalassiosirophycidae</taxon>
        <taxon>Stephanodiscales</taxon>
        <taxon>Stephanodiscaceae</taxon>
        <taxon>Cyclotella</taxon>
    </lineage>
</organism>
<name>A0ABD3QFK6_9STRA</name>
<keyword evidence="3" id="KW-0378">Hydrolase</keyword>
<protein>
    <recommendedName>
        <fullName evidence="6">subtilisin</fullName>
        <ecNumber evidence="6">3.4.21.62</ecNumber>
    </recommendedName>
</protein>
<dbReference type="InterPro" id="IPR008979">
    <property type="entry name" value="Galactose-bd-like_sf"/>
</dbReference>
<dbReference type="PRINTS" id="PR00723">
    <property type="entry name" value="SUBTILISIN"/>
</dbReference>
<dbReference type="PROSITE" id="PS51892">
    <property type="entry name" value="SUBTILASE"/>
    <property type="match status" value="1"/>
</dbReference>
<dbReference type="InterPro" id="IPR036852">
    <property type="entry name" value="Peptidase_S8/S53_dom_sf"/>
</dbReference>
<evidence type="ECO:0000256" key="3">
    <source>
        <dbReference type="ARBA" id="ARBA00022801"/>
    </source>
</evidence>
<evidence type="ECO:0000259" key="8">
    <source>
        <dbReference type="Pfam" id="PF00082"/>
    </source>
</evidence>
<dbReference type="EMBL" id="JABMIG020000045">
    <property type="protein sequence ID" value="KAL3798541.1"/>
    <property type="molecule type" value="Genomic_DNA"/>
</dbReference>
<gene>
    <name evidence="9" type="ORF">HJC23_011845</name>
</gene>
<evidence type="ECO:0000256" key="7">
    <source>
        <dbReference type="PROSITE-ProRule" id="PRU01240"/>
    </source>
</evidence>
<dbReference type="CDD" id="cd04842">
    <property type="entry name" value="Peptidases_S8_Kp43_protease"/>
    <property type="match status" value="1"/>
</dbReference>
<accession>A0ABD3QFK6</accession>
<keyword evidence="10" id="KW-1185">Reference proteome</keyword>
<feature type="domain" description="Peptidase S8/S53" evidence="8">
    <location>
        <begin position="100"/>
        <end position="386"/>
    </location>
</feature>
<dbReference type="Proteomes" id="UP001516023">
    <property type="component" value="Unassembled WGS sequence"/>
</dbReference>
<dbReference type="InterPro" id="IPR000209">
    <property type="entry name" value="Peptidase_S8/S53_dom"/>
</dbReference>
<dbReference type="InterPro" id="IPR023828">
    <property type="entry name" value="Peptidase_S8_Ser-AS"/>
</dbReference>
<dbReference type="AlphaFoldDB" id="A0ABD3QFK6"/>
<proteinExistence type="inferred from homology"/>
<evidence type="ECO:0000313" key="9">
    <source>
        <dbReference type="EMBL" id="KAL3798541.1"/>
    </source>
</evidence>
<evidence type="ECO:0000256" key="2">
    <source>
        <dbReference type="ARBA" id="ARBA00022670"/>
    </source>
</evidence>
<dbReference type="InterPro" id="IPR034058">
    <property type="entry name" value="TagA/B/C/D_pept_dom"/>
</dbReference>
<dbReference type="Gene3D" id="2.60.120.380">
    <property type="match status" value="1"/>
</dbReference>
<dbReference type="SUPFAM" id="SSF49785">
    <property type="entry name" value="Galactose-binding domain-like"/>
    <property type="match status" value="1"/>
</dbReference>
<dbReference type="PROSITE" id="PS00138">
    <property type="entry name" value="SUBTILASE_SER"/>
    <property type="match status" value="1"/>
</dbReference>
<dbReference type="Gene3D" id="3.40.50.200">
    <property type="entry name" value="Peptidase S8/S53 domain"/>
    <property type="match status" value="1"/>
</dbReference>
<evidence type="ECO:0000313" key="10">
    <source>
        <dbReference type="Proteomes" id="UP001516023"/>
    </source>
</evidence>
<evidence type="ECO:0000256" key="6">
    <source>
        <dbReference type="ARBA" id="ARBA00023619"/>
    </source>
</evidence>
<evidence type="ECO:0000256" key="1">
    <source>
        <dbReference type="ARBA" id="ARBA00011073"/>
    </source>
</evidence>
<dbReference type="SUPFAM" id="SSF52743">
    <property type="entry name" value="Subtilisin-like"/>
    <property type="match status" value="1"/>
</dbReference>
<sequence length="573" mass="61776">MCGINKTESDNNELSVSVIGFELILSTPHGVDQETVNSLAKNKHCAISLTMGLSVHPLEQTIELAQKLRLASTIGQLNPQWITQSASVNSRPFFDKGLDGSGQVVAVADGGLDRDNCYFWDATSDTVGDSIFWSSWNRTQRKIVNYDNSFADKEEIYMGRGTYISGIIAGRKSSNGVDEETGYTDGIAPGSKLSFFDMEIDAAGIEDPGAGRLSYKGVYSSFCRDYDNLLSSTYSNVLFIVSAGNTGIGGIPSIIQNPSDCKNTFAVGATLSYGKYIRSREKGIEYLADYSSRGPTSNGRIKPNIVAPGHFILAPNADPIKFGVGARYVSGTSMSSPVVAASASIVRQYFEEGWCNTMSCCGTKGCGVTIKPSGSLLKAILINGAQPLTGGVQSIPGSFHDNNQGIGQLNLLNSLPLSEVNNVGLILINDRKIVNGAEHEYIINVDTSNGCTSDLRVTLAWYDAPGAVGCTHCVMNDLDLFIEDMHGSEMFYPNGLSYRNKKNTAERIRIAPSDGQQFRIVVQATKFSTKLQQYSLAILGCLANNFQTSPSYKSSAGFLSRTNTLSLHNPTHD</sequence>
<evidence type="ECO:0000256" key="4">
    <source>
        <dbReference type="ARBA" id="ARBA00022825"/>
    </source>
</evidence>
<dbReference type="EC" id="3.4.21.62" evidence="6"/>
<comment type="catalytic activity">
    <reaction evidence="5">
        <text>Hydrolysis of proteins with broad specificity for peptide bonds, and a preference for a large uncharged residue in P1. Hydrolyzes peptide amides.</text>
        <dbReference type="EC" id="3.4.21.62"/>
    </reaction>
</comment>
<dbReference type="GO" id="GO:0004252">
    <property type="term" value="F:serine-type endopeptidase activity"/>
    <property type="evidence" value="ECO:0007669"/>
    <property type="project" value="UniProtKB-EC"/>
</dbReference>
<dbReference type="PANTHER" id="PTHR43399:SF4">
    <property type="entry name" value="CELL WALL-ASSOCIATED PROTEASE"/>
    <property type="match status" value="1"/>
</dbReference>
<comment type="similarity">
    <text evidence="1 7">Belongs to the peptidase S8 family.</text>
</comment>
<keyword evidence="2" id="KW-0645">Protease</keyword>
<reference evidence="9 10" key="1">
    <citation type="journal article" date="2020" name="G3 (Bethesda)">
        <title>Improved Reference Genome for Cyclotella cryptica CCMP332, a Model for Cell Wall Morphogenesis, Salinity Adaptation, and Lipid Production in Diatoms (Bacillariophyta).</title>
        <authorList>
            <person name="Roberts W.R."/>
            <person name="Downey K.M."/>
            <person name="Ruck E.C."/>
            <person name="Traller J.C."/>
            <person name="Alverson A.J."/>
        </authorList>
    </citation>
    <scope>NUCLEOTIDE SEQUENCE [LARGE SCALE GENOMIC DNA]</scope>
    <source>
        <strain evidence="9 10">CCMP332</strain>
    </source>
</reference>
<dbReference type="InterPro" id="IPR051048">
    <property type="entry name" value="Peptidase_S8/S53_subtilisin"/>
</dbReference>
<comment type="caution">
    <text evidence="9">The sequence shown here is derived from an EMBL/GenBank/DDBJ whole genome shotgun (WGS) entry which is preliminary data.</text>
</comment>
<dbReference type="Pfam" id="PF00082">
    <property type="entry name" value="Peptidase_S8"/>
    <property type="match status" value="1"/>
</dbReference>
<dbReference type="GO" id="GO:0006508">
    <property type="term" value="P:proteolysis"/>
    <property type="evidence" value="ECO:0007669"/>
    <property type="project" value="UniProtKB-KW"/>
</dbReference>
<evidence type="ECO:0000256" key="5">
    <source>
        <dbReference type="ARBA" id="ARBA00023529"/>
    </source>
</evidence>
<comment type="caution">
    <text evidence="7">Lacks conserved residue(s) required for the propagation of feature annotation.</text>
</comment>
<keyword evidence="4" id="KW-0720">Serine protease</keyword>
<dbReference type="InterPro" id="IPR015500">
    <property type="entry name" value="Peptidase_S8_subtilisin-rel"/>
</dbReference>
<dbReference type="PANTHER" id="PTHR43399">
    <property type="entry name" value="SUBTILISIN-RELATED"/>
    <property type="match status" value="1"/>
</dbReference>